<name>A0A645C9M5_9ZZZZ</name>
<accession>A0A645C9M5</accession>
<evidence type="ECO:0000313" key="1">
    <source>
        <dbReference type="EMBL" id="MPM73114.1"/>
    </source>
</evidence>
<proteinExistence type="predicted"/>
<comment type="caution">
    <text evidence="1">The sequence shown here is derived from an EMBL/GenBank/DDBJ whole genome shotgun (WGS) entry which is preliminary data.</text>
</comment>
<sequence length="67" mass="7485">MSSLSVDLAEPKRSLNAENDITSLGLLTSIFVRAAMRSVRLILSMNQPSLVVAIYHIIKDRILPYEI</sequence>
<organism evidence="1">
    <name type="scientific">bioreactor metagenome</name>
    <dbReference type="NCBI Taxonomy" id="1076179"/>
    <lineage>
        <taxon>unclassified sequences</taxon>
        <taxon>metagenomes</taxon>
        <taxon>ecological metagenomes</taxon>
    </lineage>
</organism>
<protein>
    <submittedName>
        <fullName evidence="1">Uncharacterized protein</fullName>
    </submittedName>
</protein>
<dbReference type="AlphaFoldDB" id="A0A645C9M5"/>
<reference evidence="1" key="1">
    <citation type="submission" date="2019-08" db="EMBL/GenBank/DDBJ databases">
        <authorList>
            <person name="Kucharzyk K."/>
            <person name="Murdoch R.W."/>
            <person name="Higgins S."/>
            <person name="Loffler F."/>
        </authorList>
    </citation>
    <scope>NUCLEOTIDE SEQUENCE</scope>
</reference>
<dbReference type="EMBL" id="VSSQ01025159">
    <property type="protein sequence ID" value="MPM73114.1"/>
    <property type="molecule type" value="Genomic_DNA"/>
</dbReference>
<gene>
    <name evidence="1" type="ORF">SDC9_120090</name>
</gene>